<evidence type="ECO:0000256" key="3">
    <source>
        <dbReference type="ARBA" id="ARBA00022737"/>
    </source>
</evidence>
<evidence type="ECO:0000256" key="6">
    <source>
        <dbReference type="ARBA" id="ARBA00023157"/>
    </source>
</evidence>
<keyword evidence="2 11" id="KW-0812">Transmembrane</keyword>
<dbReference type="Pfam" id="PF00057">
    <property type="entry name" value="Ldl_recept_a"/>
    <property type="match status" value="15"/>
</dbReference>
<dbReference type="InterPro" id="IPR002172">
    <property type="entry name" value="LDrepeatLR_classA_rpt"/>
</dbReference>
<dbReference type="PROSITE" id="PS01209">
    <property type="entry name" value="LDLRA_1"/>
    <property type="match status" value="10"/>
</dbReference>
<reference evidence="12" key="1">
    <citation type="journal article" date="2023" name="Mol. Biol. Evol.">
        <title>Third-Generation Sequencing Reveals the Adaptive Role of the Epigenome in Three Deep-Sea Polychaetes.</title>
        <authorList>
            <person name="Perez M."/>
            <person name="Aroh O."/>
            <person name="Sun Y."/>
            <person name="Lan Y."/>
            <person name="Juniper S.K."/>
            <person name="Young C.R."/>
            <person name="Angers B."/>
            <person name="Qian P.Y."/>
        </authorList>
    </citation>
    <scope>NUCLEOTIDE SEQUENCE</scope>
    <source>
        <strain evidence="12">R07B-5</strain>
    </source>
</reference>
<dbReference type="GO" id="GO:0006898">
    <property type="term" value="P:receptor-mediated endocytosis"/>
    <property type="evidence" value="ECO:0007669"/>
    <property type="project" value="TreeGrafter"/>
</dbReference>
<proteinExistence type="predicted"/>
<dbReference type="PROSITE" id="PS50068">
    <property type="entry name" value="LDLRA_2"/>
    <property type="match status" value="20"/>
</dbReference>
<protein>
    <submittedName>
        <fullName evidence="12">Uncharacterized protein</fullName>
    </submittedName>
</protein>
<dbReference type="SUPFAM" id="SSF57424">
    <property type="entry name" value="LDL receptor-like module"/>
    <property type="match status" value="18"/>
</dbReference>
<feature type="disulfide bond" evidence="9">
    <location>
        <begin position="1321"/>
        <end position="1336"/>
    </location>
</feature>
<feature type="disulfide bond" evidence="9">
    <location>
        <begin position="857"/>
        <end position="872"/>
    </location>
</feature>
<keyword evidence="4 11" id="KW-1133">Transmembrane helix</keyword>
<evidence type="ECO:0000256" key="8">
    <source>
        <dbReference type="ARBA" id="ARBA00023180"/>
    </source>
</evidence>
<dbReference type="FunFam" id="4.10.400.10:FF:000065">
    <property type="entry name" value="Transmembrane protease serine 7"/>
    <property type="match status" value="1"/>
</dbReference>
<comment type="caution">
    <text evidence="9">Lacks conserved residue(s) required for the propagation of feature annotation.</text>
</comment>
<evidence type="ECO:0000256" key="5">
    <source>
        <dbReference type="ARBA" id="ARBA00023136"/>
    </source>
</evidence>
<feature type="disulfide bond" evidence="9">
    <location>
        <begin position="775"/>
        <end position="790"/>
    </location>
</feature>
<feature type="disulfide bond" evidence="9">
    <location>
        <begin position="501"/>
        <end position="516"/>
    </location>
</feature>
<dbReference type="Gene3D" id="4.10.400.10">
    <property type="entry name" value="Low-density Lipoprotein Receptor"/>
    <property type="match status" value="20"/>
</dbReference>
<feature type="disulfide bond" evidence="9">
    <location>
        <begin position="1048"/>
        <end position="1063"/>
    </location>
</feature>
<feature type="disulfide bond" evidence="9">
    <location>
        <begin position="1139"/>
        <end position="1154"/>
    </location>
</feature>
<dbReference type="PANTHER" id="PTHR22722">
    <property type="entry name" value="LOW-DENSITY LIPOPROTEIN RECEPTOR-RELATED PROTEIN 2-RELATED"/>
    <property type="match status" value="1"/>
</dbReference>
<dbReference type="GO" id="GO:0042562">
    <property type="term" value="F:hormone binding"/>
    <property type="evidence" value="ECO:0007669"/>
    <property type="project" value="TreeGrafter"/>
</dbReference>
<feature type="disulfide bond" evidence="9">
    <location>
        <begin position="813"/>
        <end position="828"/>
    </location>
</feature>
<evidence type="ECO:0000256" key="4">
    <source>
        <dbReference type="ARBA" id="ARBA00022989"/>
    </source>
</evidence>
<keyword evidence="7" id="KW-0675">Receptor</keyword>
<name>A0AAD9UFH5_RIDPI</name>
<dbReference type="PRINTS" id="PR00261">
    <property type="entry name" value="LDLRECEPTOR"/>
</dbReference>
<evidence type="ECO:0000256" key="2">
    <source>
        <dbReference type="ARBA" id="ARBA00022692"/>
    </source>
</evidence>
<keyword evidence="8" id="KW-0325">Glycoprotein</keyword>
<dbReference type="InterPro" id="IPR023415">
    <property type="entry name" value="LDLR_class-A_CS"/>
</dbReference>
<dbReference type="Proteomes" id="UP001209878">
    <property type="component" value="Unassembled WGS sequence"/>
</dbReference>
<feature type="disulfide bond" evidence="9">
    <location>
        <begin position="1277"/>
        <end position="1292"/>
    </location>
</feature>
<feature type="disulfide bond" evidence="9">
    <location>
        <begin position="1094"/>
        <end position="1109"/>
    </location>
</feature>
<feature type="disulfide bond" evidence="9">
    <location>
        <begin position="454"/>
        <end position="469"/>
    </location>
</feature>
<dbReference type="EMBL" id="JAODUO010000166">
    <property type="protein sequence ID" value="KAK2187399.1"/>
    <property type="molecule type" value="Genomic_DNA"/>
</dbReference>
<feature type="disulfide bond" evidence="9">
    <location>
        <begin position="1230"/>
        <end position="1245"/>
    </location>
</feature>
<evidence type="ECO:0000256" key="1">
    <source>
        <dbReference type="ARBA" id="ARBA00004167"/>
    </source>
</evidence>
<feature type="disulfide bond" evidence="9">
    <location>
        <begin position="587"/>
        <end position="602"/>
    </location>
</feature>
<dbReference type="InterPro" id="IPR036055">
    <property type="entry name" value="LDL_receptor-like_sf"/>
</dbReference>
<evidence type="ECO:0000313" key="12">
    <source>
        <dbReference type="EMBL" id="KAK2187399.1"/>
    </source>
</evidence>
<keyword evidence="3" id="KW-0677">Repeat</keyword>
<dbReference type="GO" id="GO:0043235">
    <property type="term" value="C:receptor complex"/>
    <property type="evidence" value="ECO:0007669"/>
    <property type="project" value="TreeGrafter"/>
</dbReference>
<evidence type="ECO:0000256" key="10">
    <source>
        <dbReference type="SAM" id="MobiDB-lite"/>
    </source>
</evidence>
<feature type="disulfide bond" evidence="9">
    <location>
        <begin position="1186"/>
        <end position="1201"/>
    </location>
</feature>
<evidence type="ECO:0000256" key="11">
    <source>
        <dbReference type="SAM" id="Phobius"/>
    </source>
</evidence>
<dbReference type="GO" id="GO:0016324">
    <property type="term" value="C:apical plasma membrane"/>
    <property type="evidence" value="ECO:0007669"/>
    <property type="project" value="TreeGrafter"/>
</dbReference>
<keyword evidence="5 11" id="KW-0472">Membrane</keyword>
<organism evidence="12 13">
    <name type="scientific">Ridgeia piscesae</name>
    <name type="common">Tubeworm</name>
    <dbReference type="NCBI Taxonomy" id="27915"/>
    <lineage>
        <taxon>Eukaryota</taxon>
        <taxon>Metazoa</taxon>
        <taxon>Spiralia</taxon>
        <taxon>Lophotrochozoa</taxon>
        <taxon>Annelida</taxon>
        <taxon>Polychaeta</taxon>
        <taxon>Sedentaria</taxon>
        <taxon>Canalipalpata</taxon>
        <taxon>Sabellida</taxon>
        <taxon>Siboglinidae</taxon>
        <taxon>Ridgeia</taxon>
    </lineage>
</organism>
<gene>
    <name evidence="12" type="ORF">NP493_166g00014</name>
</gene>
<feature type="disulfide bond" evidence="9">
    <location>
        <begin position="634"/>
        <end position="649"/>
    </location>
</feature>
<evidence type="ECO:0000256" key="7">
    <source>
        <dbReference type="ARBA" id="ARBA00023170"/>
    </source>
</evidence>
<evidence type="ECO:0000256" key="9">
    <source>
        <dbReference type="PROSITE-ProRule" id="PRU00124"/>
    </source>
</evidence>
<dbReference type="CDD" id="cd00112">
    <property type="entry name" value="LDLa"/>
    <property type="match status" value="17"/>
</dbReference>
<comment type="subcellular location">
    <subcellularLocation>
        <location evidence="1">Membrane</location>
        <topology evidence="1">Single-pass membrane protein</topology>
    </subcellularLocation>
</comment>
<feature type="disulfide bond" evidence="9">
    <location>
        <begin position="794"/>
        <end position="806"/>
    </location>
</feature>
<keyword evidence="13" id="KW-1185">Reference proteome</keyword>
<accession>A0AAD9UFH5</accession>
<feature type="transmembrane region" description="Helical" evidence="11">
    <location>
        <begin position="169"/>
        <end position="193"/>
    </location>
</feature>
<feature type="disulfide bond" evidence="9">
    <location>
        <begin position="956"/>
        <end position="971"/>
    </location>
</feature>
<dbReference type="PANTHER" id="PTHR22722:SF14">
    <property type="entry name" value="MEGALIN, ISOFORM A"/>
    <property type="match status" value="1"/>
</dbReference>
<feature type="region of interest" description="Disordered" evidence="10">
    <location>
        <begin position="370"/>
        <end position="422"/>
    </location>
</feature>
<keyword evidence="6 9" id="KW-1015">Disulfide bond</keyword>
<comment type="caution">
    <text evidence="12">The sequence shown here is derived from an EMBL/GenBank/DDBJ whole genome shotgun (WGS) entry which is preliminary data.</text>
</comment>
<evidence type="ECO:0000313" key="13">
    <source>
        <dbReference type="Proteomes" id="UP001209878"/>
    </source>
</evidence>
<feature type="disulfide bond" evidence="9">
    <location>
        <begin position="1003"/>
        <end position="1018"/>
    </location>
</feature>
<feature type="disulfide bond" evidence="9">
    <location>
        <begin position="728"/>
        <end position="743"/>
    </location>
</feature>
<feature type="disulfide bond" evidence="9">
    <location>
        <begin position="544"/>
        <end position="559"/>
    </location>
</feature>
<dbReference type="SMART" id="SM00192">
    <property type="entry name" value="LDLa"/>
    <property type="match status" value="20"/>
</dbReference>
<feature type="compositionally biased region" description="Low complexity" evidence="10">
    <location>
        <begin position="370"/>
        <end position="397"/>
    </location>
</feature>
<feature type="disulfide bond" evidence="9">
    <location>
        <begin position="801"/>
        <end position="819"/>
    </location>
</feature>
<dbReference type="InterPro" id="IPR051221">
    <property type="entry name" value="LDLR-related"/>
</dbReference>
<sequence length="1337" mass="147493">MRNVKSALGMTREGLSPAVNSTQTVSHVKRSRRARDWTTVTTDGNKNKARAIPSENWTLTADPDRSLQAFKHMCDRRLLRISYTEHRTKEFFRQITCYAGRQEPFLATVKRRELLFSFHNPGYSPQVNDVDDDVSSTGDKIYRQTTEPEEDDLRMYGDRKQKSSTRRRLILGVVVAVVLLFAIAVALVLRFAVLTKHPKEIHPKVTSSVATSEVITLSGQTSGATAAIENTVSTVISAATTSPTRISVEVSKGFHGVAIIVAGMYASYMGPHRSDPMKDHDRLRTVFTAAIHFRLEFNETVTVKPPLVVAPSRYTADDVTAVFMAAMRPEPKYPSRVRYRNFVIQKSSIGIQPALLTTYFLPEGETLPTTSITTSTTSRSESKTTATTTPHIKTTITPPTPTTKLHKTPLKTTTSGPPPSPSHGVCGADKFFCRSGVFTLSHARSSCIELHEVCDGYTDCVDGADEVHCGAHCSNGGFRCVGETARDTRLASRCTLPGERCDGFADCDDFSDEDNCTCPVGEFRCENGRDFRNYDHCIPMEYVCNGDQDCTDGSDERHCNRSACPADMFRCANSTGHDGCVDASARCNRLVDCADGSDELNCTYSCPAGQTACKTGIVSRVSHASYCVYDYELCNGIAECHDGSDEHGCDVDTCAKDEFRCRNGTDRHDDDHCIPLVHLCDRVDHCTDSSDESQSRCEFRCPAGKMPCQTGLLLSSQKEFCFPVHKACDGIFDCRDMSDESNCPEPVACPSGTFHCEDNLDVQSQNACLSEILRCDRTEHCLDGSDERHCNYTCAAGEFACGTGQCIDAARRCDGAGDCSDNSDERVCPARCTPDQFRCHVTDKGGRDVCVDKILQCDRVPDCPDASDEFGCSYACPPGYFQCENGTLARNADGSGGRGFCLREHRMCDHRRHCADGSDESARHCDTMCAENQFRCVNGSQLYDRRLRCVLGSYRCNRRVDCTDGSDEAHCAYTCPPGQTACRTGIIAKWPYEGFCIDEHDVCNRYLDCKDGSDERNCNATCLADEFRCADGVDLTDNDVCIPAAHRCDRVNDCSDESDERGCNYTCPTGHFRCANDTLQRTGRGFCVNDHFRCDGVLNCRDGSDEAGCVQTCKPDEFECKTGIRTMPSHTCIPKQWVCDRESDCQDASDEAGCEYTCPAGKVACRSGHIHRRPFVGYCIMENERCNGRQDCRDNSDEEGCEHITCPPHRFQCANVTNGGDACITPRHVCDRVADCADHSDERNCAYTCSAGMYACATGTIRRWPHRGYCIVVARECDGVRDCVDGSDESDCRGSCANGYFRCHSGGTSSGTECIHPNKVCDKERDCLDNSDENDCR</sequence>